<reference evidence="2" key="3">
    <citation type="submission" date="2025-08" db="UniProtKB">
        <authorList>
            <consortium name="Ensembl"/>
        </authorList>
    </citation>
    <scope>IDENTIFICATION</scope>
</reference>
<evidence type="ECO:0000313" key="2">
    <source>
        <dbReference type="Ensembl" id="ENSCINP00000033543.1"/>
    </source>
</evidence>
<dbReference type="EMBL" id="EAAA01001728">
    <property type="status" value="NOT_ANNOTATED_CDS"/>
    <property type="molecule type" value="Genomic_DNA"/>
</dbReference>
<dbReference type="AlphaFoldDB" id="H2XV59"/>
<keyword evidence="3" id="KW-1185">Reference proteome</keyword>
<reference evidence="2" key="2">
    <citation type="journal article" date="2008" name="Genome Biol.">
        <title>Improved genome assembly and evidence-based global gene model set for the chordate Ciona intestinalis: new insight into intron and operon populations.</title>
        <authorList>
            <person name="Satou Y."/>
            <person name="Mineta K."/>
            <person name="Ogasawara M."/>
            <person name="Sasakura Y."/>
            <person name="Shoguchi E."/>
            <person name="Ueno K."/>
            <person name="Yamada L."/>
            <person name="Matsumoto J."/>
            <person name="Wasserscheid J."/>
            <person name="Dewar K."/>
            <person name="Wiley G.B."/>
            <person name="Macmil S.L."/>
            <person name="Roe B.A."/>
            <person name="Zeller R.W."/>
            <person name="Hastings K.E."/>
            <person name="Lemaire P."/>
            <person name="Lindquist E."/>
            <person name="Endo T."/>
            <person name="Hotta K."/>
            <person name="Inaba K."/>
        </authorList>
    </citation>
    <scope>NUCLEOTIDE SEQUENCE [LARGE SCALE GENOMIC DNA]</scope>
    <source>
        <strain evidence="2">wild type</strain>
    </source>
</reference>
<evidence type="ECO:0000313" key="3">
    <source>
        <dbReference type="Proteomes" id="UP000008144"/>
    </source>
</evidence>
<dbReference type="Ensembl" id="ENSCINT00000033948.1">
    <property type="protein sequence ID" value="ENSCINP00000033543.1"/>
    <property type="gene ID" value="ENSCING00000019517.1"/>
</dbReference>
<organism evidence="2 3">
    <name type="scientific">Ciona intestinalis</name>
    <name type="common">Transparent sea squirt</name>
    <name type="synonym">Ascidia intestinalis</name>
    <dbReference type="NCBI Taxonomy" id="7719"/>
    <lineage>
        <taxon>Eukaryota</taxon>
        <taxon>Metazoa</taxon>
        <taxon>Chordata</taxon>
        <taxon>Tunicata</taxon>
        <taxon>Ascidiacea</taxon>
        <taxon>Phlebobranchia</taxon>
        <taxon>Cionidae</taxon>
        <taxon>Ciona</taxon>
    </lineage>
</organism>
<dbReference type="HOGENOM" id="CLU_1717299_0_0_1"/>
<feature type="region of interest" description="Disordered" evidence="1">
    <location>
        <begin position="88"/>
        <end position="153"/>
    </location>
</feature>
<protein>
    <submittedName>
        <fullName evidence="2">Uncharacterized protein</fullName>
    </submittedName>
</protein>
<name>H2XV59_CIOIN</name>
<proteinExistence type="predicted"/>
<evidence type="ECO:0000256" key="1">
    <source>
        <dbReference type="SAM" id="MobiDB-lite"/>
    </source>
</evidence>
<feature type="compositionally biased region" description="Basic and acidic residues" evidence="1">
    <location>
        <begin position="137"/>
        <end position="147"/>
    </location>
</feature>
<dbReference type="Proteomes" id="UP000008144">
    <property type="component" value="Chromosome 3"/>
</dbReference>
<reference evidence="3" key="1">
    <citation type="journal article" date="2002" name="Science">
        <title>The draft genome of Ciona intestinalis: insights into chordate and vertebrate origins.</title>
        <authorList>
            <person name="Dehal P."/>
            <person name="Satou Y."/>
            <person name="Campbell R.K."/>
            <person name="Chapman J."/>
            <person name="Degnan B."/>
            <person name="De Tomaso A."/>
            <person name="Davidson B."/>
            <person name="Di Gregorio A."/>
            <person name="Gelpke M."/>
            <person name="Goodstein D.M."/>
            <person name="Harafuji N."/>
            <person name="Hastings K.E."/>
            <person name="Ho I."/>
            <person name="Hotta K."/>
            <person name="Huang W."/>
            <person name="Kawashima T."/>
            <person name="Lemaire P."/>
            <person name="Martinez D."/>
            <person name="Meinertzhagen I.A."/>
            <person name="Necula S."/>
            <person name="Nonaka M."/>
            <person name="Putnam N."/>
            <person name="Rash S."/>
            <person name="Saiga H."/>
            <person name="Satake M."/>
            <person name="Terry A."/>
            <person name="Yamada L."/>
            <person name="Wang H.G."/>
            <person name="Awazu S."/>
            <person name="Azumi K."/>
            <person name="Boore J."/>
            <person name="Branno M."/>
            <person name="Chin-Bow S."/>
            <person name="DeSantis R."/>
            <person name="Doyle S."/>
            <person name="Francino P."/>
            <person name="Keys D.N."/>
            <person name="Haga S."/>
            <person name="Hayashi H."/>
            <person name="Hino K."/>
            <person name="Imai K.S."/>
            <person name="Inaba K."/>
            <person name="Kano S."/>
            <person name="Kobayashi K."/>
            <person name="Kobayashi M."/>
            <person name="Lee B.I."/>
            <person name="Makabe K.W."/>
            <person name="Manohar C."/>
            <person name="Matassi G."/>
            <person name="Medina M."/>
            <person name="Mochizuki Y."/>
            <person name="Mount S."/>
            <person name="Morishita T."/>
            <person name="Miura S."/>
            <person name="Nakayama A."/>
            <person name="Nishizaka S."/>
            <person name="Nomoto H."/>
            <person name="Ohta F."/>
            <person name="Oishi K."/>
            <person name="Rigoutsos I."/>
            <person name="Sano M."/>
            <person name="Sasaki A."/>
            <person name="Sasakura Y."/>
            <person name="Shoguchi E."/>
            <person name="Shin-i T."/>
            <person name="Spagnuolo A."/>
            <person name="Stainier D."/>
            <person name="Suzuki M.M."/>
            <person name="Tassy O."/>
            <person name="Takatori N."/>
            <person name="Tokuoka M."/>
            <person name="Yagi K."/>
            <person name="Yoshizaki F."/>
            <person name="Wada S."/>
            <person name="Zhang C."/>
            <person name="Hyatt P.D."/>
            <person name="Larimer F."/>
            <person name="Detter C."/>
            <person name="Doggett N."/>
            <person name="Glavina T."/>
            <person name="Hawkins T."/>
            <person name="Richardson P."/>
            <person name="Lucas S."/>
            <person name="Kohara Y."/>
            <person name="Levine M."/>
            <person name="Satoh N."/>
            <person name="Rokhsar D.S."/>
        </authorList>
    </citation>
    <scope>NUCLEOTIDE SEQUENCE [LARGE SCALE GENOMIC DNA]</scope>
</reference>
<sequence>MSEEVEVNGDGNDVDGSNLQALAARKRFSLKNRSPRISESSSCSEADSKDKKSNKKLKPVEVTPPRSSHSSISSTISGSYAEVVANTLRNGQEHEPPAVAVVPDTEKDSDEQEQLSMDNGIAQASEQLPDDDSISLKIDEPKSDEVKLPAAVE</sequence>
<reference evidence="2" key="4">
    <citation type="submission" date="2025-09" db="UniProtKB">
        <authorList>
            <consortium name="Ensembl"/>
        </authorList>
    </citation>
    <scope>IDENTIFICATION</scope>
</reference>
<accession>H2XV59</accession>
<dbReference type="InParanoid" id="H2XV59"/>
<feature type="compositionally biased region" description="Polar residues" evidence="1">
    <location>
        <begin position="114"/>
        <end position="126"/>
    </location>
</feature>
<feature type="region of interest" description="Disordered" evidence="1">
    <location>
        <begin position="26"/>
        <end position="75"/>
    </location>
</feature>